<reference evidence="2" key="1">
    <citation type="journal article" date="2017" name="Syst. Appl. Microbiol.">
        <title>Soybeans inoculated with root zone soils of Canadian native legumes harbour diverse and novel Bradyrhizobium spp. that possess agricultural potential.</title>
        <authorList>
            <person name="Bromfield E.S.P."/>
            <person name="Cloutier S."/>
            <person name="Tambong J.T."/>
            <person name="Tran Thi T.V."/>
        </authorList>
    </citation>
    <scope>NUCLEOTIDE SEQUENCE</scope>
    <source>
        <strain evidence="2">1S5</strain>
    </source>
</reference>
<sequence length="116" mass="12696">MTQLPHDLRRTAATLAGDLGFDDPWIAKCLDHAVSKKGDVIVPTVTGKIYNHSKRMKGKARGVGWRSRGVEADHKGPAKARPPGVVGPNVMTMVKQAVAGENARDVDWKLRRMTNK</sequence>
<dbReference type="RefSeq" id="WP_224580882.1">
    <property type="nucleotide sequence ID" value="NZ_CP096251.1"/>
</dbReference>
<name>A0A8T5VNK9_9BRAD</name>
<protein>
    <submittedName>
        <fullName evidence="2">Uncharacterized protein</fullName>
    </submittedName>
</protein>
<dbReference type="AlphaFoldDB" id="A0A8T5VNK9"/>
<evidence type="ECO:0000313" key="2">
    <source>
        <dbReference type="EMBL" id="UPT89521.1"/>
    </source>
</evidence>
<evidence type="ECO:0000256" key="1">
    <source>
        <dbReference type="SAM" id="MobiDB-lite"/>
    </source>
</evidence>
<organism evidence="2 3">
    <name type="scientific">Bradyrhizobium barranii subsp. apii</name>
    <dbReference type="NCBI Taxonomy" id="2819348"/>
    <lineage>
        <taxon>Bacteria</taxon>
        <taxon>Pseudomonadati</taxon>
        <taxon>Pseudomonadota</taxon>
        <taxon>Alphaproteobacteria</taxon>
        <taxon>Hyphomicrobiales</taxon>
        <taxon>Nitrobacteraceae</taxon>
        <taxon>Bradyrhizobium</taxon>
        <taxon>Bradyrhizobium barranii</taxon>
    </lineage>
</organism>
<reference evidence="2" key="2">
    <citation type="submission" date="2022-04" db="EMBL/GenBank/DDBJ databases">
        <authorList>
            <person name="Bromfield E.S.P."/>
            <person name="Cloutier S."/>
        </authorList>
    </citation>
    <scope>NUCLEOTIDE SEQUENCE</scope>
    <source>
        <strain evidence="2">1S5</strain>
    </source>
</reference>
<evidence type="ECO:0000313" key="3">
    <source>
        <dbReference type="Proteomes" id="UP000551709"/>
    </source>
</evidence>
<dbReference type="Proteomes" id="UP000551709">
    <property type="component" value="Chromosome"/>
</dbReference>
<dbReference type="GO" id="GO:0003677">
    <property type="term" value="F:DNA binding"/>
    <property type="evidence" value="ECO:0007669"/>
    <property type="project" value="InterPro"/>
</dbReference>
<dbReference type="EMBL" id="CP096255">
    <property type="protein sequence ID" value="UPT89521.1"/>
    <property type="molecule type" value="Genomic_DNA"/>
</dbReference>
<proteinExistence type="predicted"/>
<gene>
    <name evidence="2" type="ORF">HAP41_0000011425</name>
</gene>
<accession>A0A8T5VNK9</accession>
<feature type="region of interest" description="Disordered" evidence="1">
    <location>
        <begin position="56"/>
        <end position="88"/>
    </location>
</feature>
<dbReference type="SUPFAM" id="SSF56349">
    <property type="entry name" value="DNA breaking-rejoining enzymes"/>
    <property type="match status" value="1"/>
</dbReference>
<dbReference type="InterPro" id="IPR011010">
    <property type="entry name" value="DNA_brk_join_enz"/>
</dbReference>